<comment type="caution">
    <text evidence="2">The sequence shown here is derived from an EMBL/GenBank/DDBJ whole genome shotgun (WGS) entry which is preliminary data.</text>
</comment>
<accession>A0ABS1MFQ2</accession>
<dbReference type="EMBL" id="JAERRJ010000017">
    <property type="protein sequence ID" value="MBL1079486.1"/>
    <property type="molecule type" value="Genomic_DNA"/>
</dbReference>
<sequence length="122" mass="13120">MSANTHRESDTPAVGEAANFRRNDAKTEGAVLIPITEIPHLAAAARRLGHTDRLVRVDAPAPPQIKTPGREPGQWLGCGERLPDPCACPERPAPPAPRVRAANAFAAAAAHEMTSEREEFDR</sequence>
<organism evidence="2 3">
    <name type="scientific">Nocardia acididurans</name>
    <dbReference type="NCBI Taxonomy" id="2802282"/>
    <lineage>
        <taxon>Bacteria</taxon>
        <taxon>Bacillati</taxon>
        <taxon>Actinomycetota</taxon>
        <taxon>Actinomycetes</taxon>
        <taxon>Mycobacteriales</taxon>
        <taxon>Nocardiaceae</taxon>
        <taxon>Nocardia</taxon>
    </lineage>
</organism>
<reference evidence="2 3" key="1">
    <citation type="submission" date="2021-01" db="EMBL/GenBank/DDBJ databases">
        <title>WGS of actinomycetes isolated from Thailand.</title>
        <authorList>
            <person name="Thawai C."/>
        </authorList>
    </citation>
    <scope>NUCLEOTIDE SEQUENCE [LARGE SCALE GENOMIC DNA]</scope>
    <source>
        <strain evidence="2 3">LPG 2</strain>
    </source>
</reference>
<dbReference type="Proteomes" id="UP000602198">
    <property type="component" value="Unassembled WGS sequence"/>
</dbReference>
<protein>
    <submittedName>
        <fullName evidence="2">Uncharacterized protein</fullName>
    </submittedName>
</protein>
<keyword evidence="3" id="KW-1185">Reference proteome</keyword>
<feature type="region of interest" description="Disordered" evidence="1">
    <location>
        <begin position="1"/>
        <end position="23"/>
    </location>
</feature>
<evidence type="ECO:0000313" key="2">
    <source>
        <dbReference type="EMBL" id="MBL1079486.1"/>
    </source>
</evidence>
<name>A0ABS1MFQ2_9NOCA</name>
<feature type="compositionally biased region" description="Basic and acidic residues" evidence="1">
    <location>
        <begin position="1"/>
        <end position="10"/>
    </location>
</feature>
<gene>
    <name evidence="2" type="ORF">JK358_34280</name>
</gene>
<proteinExistence type="predicted"/>
<dbReference type="RefSeq" id="WP_201956075.1">
    <property type="nucleotide sequence ID" value="NZ_JAERRJ010000017.1"/>
</dbReference>
<evidence type="ECO:0000256" key="1">
    <source>
        <dbReference type="SAM" id="MobiDB-lite"/>
    </source>
</evidence>
<evidence type="ECO:0000313" key="3">
    <source>
        <dbReference type="Proteomes" id="UP000602198"/>
    </source>
</evidence>